<keyword evidence="2" id="KW-1185">Reference proteome</keyword>
<accession>A0A3B3UR69</accession>
<reference evidence="1" key="1">
    <citation type="submission" date="2025-08" db="UniProtKB">
        <authorList>
            <consortium name="Ensembl"/>
        </authorList>
    </citation>
    <scope>IDENTIFICATION</scope>
</reference>
<reference evidence="1" key="2">
    <citation type="submission" date="2025-09" db="UniProtKB">
        <authorList>
            <consortium name="Ensembl"/>
        </authorList>
    </citation>
    <scope>IDENTIFICATION</scope>
</reference>
<dbReference type="AlphaFoldDB" id="A0A3B3UR69"/>
<protein>
    <submittedName>
        <fullName evidence="1">Uncharacterized protein</fullName>
    </submittedName>
</protein>
<organism evidence="1 2">
    <name type="scientific">Poecilia latipinna</name>
    <name type="common">sailfin molly</name>
    <dbReference type="NCBI Taxonomy" id="48699"/>
    <lineage>
        <taxon>Eukaryota</taxon>
        <taxon>Metazoa</taxon>
        <taxon>Chordata</taxon>
        <taxon>Craniata</taxon>
        <taxon>Vertebrata</taxon>
        <taxon>Euteleostomi</taxon>
        <taxon>Actinopterygii</taxon>
        <taxon>Neopterygii</taxon>
        <taxon>Teleostei</taxon>
        <taxon>Neoteleostei</taxon>
        <taxon>Acanthomorphata</taxon>
        <taxon>Ovalentaria</taxon>
        <taxon>Atherinomorphae</taxon>
        <taxon>Cyprinodontiformes</taxon>
        <taxon>Poeciliidae</taxon>
        <taxon>Poeciliinae</taxon>
        <taxon>Poecilia</taxon>
    </lineage>
</organism>
<name>A0A3B3UR69_9TELE</name>
<evidence type="ECO:0000313" key="1">
    <source>
        <dbReference type="Ensembl" id="ENSPLAP00000015875.1"/>
    </source>
</evidence>
<dbReference type="Ensembl" id="ENSPLAT00000024650.1">
    <property type="protein sequence ID" value="ENSPLAP00000015875.1"/>
    <property type="gene ID" value="ENSPLAG00000019898.1"/>
</dbReference>
<proteinExistence type="predicted"/>
<dbReference type="Proteomes" id="UP000261500">
    <property type="component" value="Unplaced"/>
</dbReference>
<evidence type="ECO:0000313" key="2">
    <source>
        <dbReference type="Proteomes" id="UP000261500"/>
    </source>
</evidence>
<sequence>MKPLVHASNPKQPPISLLSQLFLMKSQSNPLKHPMPPLSPHNVSGVTGVLNLNPEILAILTKHKEHCCMFDFFFLSIFKHWNHKISMCFSRILQNL</sequence>